<dbReference type="PRINTS" id="PR00126">
    <property type="entry name" value="ATPASEGAMMA"/>
</dbReference>
<evidence type="ECO:0000256" key="10">
    <source>
        <dbReference type="HAMAP-Rule" id="MF_00815"/>
    </source>
</evidence>
<dbReference type="Proteomes" id="UP001596119">
    <property type="component" value="Unassembled WGS sequence"/>
</dbReference>
<sequence>MAAQIRVLRRRIRSTQSIKKITRAMELIATSRIAKARARVEEAKPYAEQMTATLTELASNSALDHPLLVERENPKRAAVLVVTSDRGQAGGYNANVLKEAEQLQSLLREQGKEPVLYVVGRKGVNYYRFRRRKIEDSWTGFSEQPSYENAAEVARTLVKAFMAGADDGRDDSADGAGEDGVRGVDELHLVYTQFRNMVTQVPQARRMAPMEVEYAGEGDGVDATTSETQTGGATGVRPGESGPAAGEGPARLYAFEPSADVLFDALLPKYVGARLFAALLESAASESANRQRAMKAATDNANELIRTLTLEANQARQAQITQEISEIVGGADALVSAGSES</sequence>
<keyword evidence="9 10" id="KW-0066">ATP synthesis</keyword>
<evidence type="ECO:0000256" key="2">
    <source>
        <dbReference type="ARBA" id="ARBA00004170"/>
    </source>
</evidence>
<comment type="function">
    <text evidence="1 10">Produces ATP from ADP in the presence of a proton gradient across the membrane. The gamma chain is believed to be important in regulating ATPase activity and the flow of protons through the CF(0) complex.</text>
</comment>
<dbReference type="RefSeq" id="WP_379564591.1">
    <property type="nucleotide sequence ID" value="NZ_JBHSQK010000008.1"/>
</dbReference>
<evidence type="ECO:0000256" key="3">
    <source>
        <dbReference type="ARBA" id="ARBA00007681"/>
    </source>
</evidence>
<dbReference type="EMBL" id="JBHSQK010000008">
    <property type="protein sequence ID" value="MFC5947583.1"/>
    <property type="molecule type" value="Genomic_DNA"/>
</dbReference>
<name>A0ABW1I468_9PSEU</name>
<keyword evidence="10" id="KW-1003">Cell membrane</keyword>
<protein>
    <recommendedName>
        <fullName evidence="10">ATP synthase gamma chain</fullName>
    </recommendedName>
    <alternativeName>
        <fullName evidence="10">ATP synthase F1 sector gamma subunit</fullName>
    </alternativeName>
    <alternativeName>
        <fullName evidence="10">F-ATPase gamma subunit</fullName>
    </alternativeName>
</protein>
<evidence type="ECO:0000256" key="9">
    <source>
        <dbReference type="ARBA" id="ARBA00023310"/>
    </source>
</evidence>
<keyword evidence="5 10" id="KW-0375">Hydrogen ion transport</keyword>
<dbReference type="InterPro" id="IPR035968">
    <property type="entry name" value="ATP_synth_F1_ATPase_gsu"/>
</dbReference>
<comment type="subunit">
    <text evidence="10">F-type ATPases have 2 components, CF(1) - the catalytic core - and CF(0) - the membrane proton channel. CF(1) has five subunits: alpha(3), beta(3), gamma(1), delta(1), epsilon(1). CF(0) has three main subunits: a, b and c.</text>
</comment>
<evidence type="ECO:0000256" key="8">
    <source>
        <dbReference type="ARBA" id="ARBA00023196"/>
    </source>
</evidence>
<dbReference type="NCBIfam" id="NF004145">
    <property type="entry name" value="PRK05621.1-2"/>
    <property type="match status" value="1"/>
</dbReference>
<proteinExistence type="inferred from homology"/>
<organism evidence="12 13">
    <name type="scientific">Pseudonocardia lutea</name>
    <dbReference type="NCBI Taxonomy" id="2172015"/>
    <lineage>
        <taxon>Bacteria</taxon>
        <taxon>Bacillati</taxon>
        <taxon>Actinomycetota</taxon>
        <taxon>Actinomycetes</taxon>
        <taxon>Pseudonocardiales</taxon>
        <taxon>Pseudonocardiaceae</taxon>
        <taxon>Pseudonocardia</taxon>
    </lineage>
</organism>
<accession>A0ABW1I468</accession>
<comment type="subcellular location">
    <subcellularLocation>
        <location evidence="10">Cell membrane</location>
        <topology evidence="10">Peripheral membrane protein</topology>
    </subcellularLocation>
    <subcellularLocation>
        <location evidence="2">Membrane</location>
        <topology evidence="2">Peripheral membrane protein</topology>
    </subcellularLocation>
</comment>
<dbReference type="Gene3D" id="3.40.1380.10">
    <property type="match status" value="1"/>
</dbReference>
<dbReference type="InterPro" id="IPR000131">
    <property type="entry name" value="ATP_synth_F1_gsu"/>
</dbReference>
<keyword evidence="13" id="KW-1185">Reference proteome</keyword>
<dbReference type="NCBIfam" id="TIGR01146">
    <property type="entry name" value="ATPsyn_F1gamma"/>
    <property type="match status" value="1"/>
</dbReference>
<comment type="caution">
    <text evidence="12">The sequence shown here is derived from an EMBL/GenBank/DDBJ whole genome shotgun (WGS) entry which is preliminary data.</text>
</comment>
<keyword evidence="8 10" id="KW-0139">CF(1)</keyword>
<keyword evidence="4 10" id="KW-0813">Transport</keyword>
<dbReference type="InterPro" id="IPR023632">
    <property type="entry name" value="ATP_synth_F1_gsu_CS"/>
</dbReference>
<gene>
    <name evidence="10" type="primary">atpG</name>
    <name evidence="12" type="ORF">ACFQH9_04770</name>
</gene>
<evidence type="ECO:0000256" key="4">
    <source>
        <dbReference type="ARBA" id="ARBA00022448"/>
    </source>
</evidence>
<dbReference type="PANTHER" id="PTHR11693">
    <property type="entry name" value="ATP SYNTHASE GAMMA CHAIN"/>
    <property type="match status" value="1"/>
</dbReference>
<evidence type="ECO:0000256" key="1">
    <source>
        <dbReference type="ARBA" id="ARBA00003456"/>
    </source>
</evidence>
<evidence type="ECO:0000313" key="12">
    <source>
        <dbReference type="EMBL" id="MFC5947583.1"/>
    </source>
</evidence>
<dbReference type="Pfam" id="PF00231">
    <property type="entry name" value="ATP-synt"/>
    <property type="match status" value="1"/>
</dbReference>
<keyword evidence="7 10" id="KW-0472">Membrane</keyword>
<dbReference type="HAMAP" id="MF_00815">
    <property type="entry name" value="ATP_synth_gamma_bact"/>
    <property type="match status" value="1"/>
</dbReference>
<keyword evidence="6 10" id="KW-0406">Ion transport</keyword>
<dbReference type="PANTHER" id="PTHR11693:SF22">
    <property type="entry name" value="ATP SYNTHASE SUBUNIT GAMMA, MITOCHONDRIAL"/>
    <property type="match status" value="1"/>
</dbReference>
<comment type="similarity">
    <text evidence="3 10">Belongs to the ATPase gamma chain family.</text>
</comment>
<dbReference type="SUPFAM" id="SSF52943">
    <property type="entry name" value="ATP synthase (F1-ATPase), gamma subunit"/>
    <property type="match status" value="1"/>
</dbReference>
<dbReference type="CDD" id="cd12151">
    <property type="entry name" value="F1-ATPase_gamma"/>
    <property type="match status" value="1"/>
</dbReference>
<reference evidence="13" key="1">
    <citation type="journal article" date="2019" name="Int. J. Syst. Evol. Microbiol.">
        <title>The Global Catalogue of Microorganisms (GCM) 10K type strain sequencing project: providing services to taxonomists for standard genome sequencing and annotation.</title>
        <authorList>
            <consortium name="The Broad Institute Genomics Platform"/>
            <consortium name="The Broad Institute Genome Sequencing Center for Infectious Disease"/>
            <person name="Wu L."/>
            <person name="Ma J."/>
        </authorList>
    </citation>
    <scope>NUCLEOTIDE SEQUENCE [LARGE SCALE GENOMIC DNA]</scope>
    <source>
        <strain evidence="13">CGMCC 4.7397</strain>
    </source>
</reference>
<evidence type="ECO:0000256" key="5">
    <source>
        <dbReference type="ARBA" id="ARBA00022781"/>
    </source>
</evidence>
<dbReference type="Gene3D" id="1.10.287.80">
    <property type="entry name" value="ATP synthase, gamma subunit, helix hairpin domain"/>
    <property type="match status" value="2"/>
</dbReference>
<evidence type="ECO:0000256" key="11">
    <source>
        <dbReference type="SAM" id="MobiDB-lite"/>
    </source>
</evidence>
<evidence type="ECO:0000313" key="13">
    <source>
        <dbReference type="Proteomes" id="UP001596119"/>
    </source>
</evidence>
<evidence type="ECO:0000256" key="6">
    <source>
        <dbReference type="ARBA" id="ARBA00023065"/>
    </source>
</evidence>
<feature type="region of interest" description="Disordered" evidence="11">
    <location>
        <begin position="218"/>
        <end position="245"/>
    </location>
</feature>
<dbReference type="PROSITE" id="PS00153">
    <property type="entry name" value="ATPASE_GAMMA"/>
    <property type="match status" value="1"/>
</dbReference>
<evidence type="ECO:0000256" key="7">
    <source>
        <dbReference type="ARBA" id="ARBA00023136"/>
    </source>
</evidence>